<evidence type="ECO:0000313" key="2">
    <source>
        <dbReference type="EMBL" id="POB41970.1"/>
    </source>
</evidence>
<dbReference type="Proteomes" id="UP000263418">
    <property type="component" value="Chromosome 1"/>
</dbReference>
<sequence>MKLQDIAQRLDELAVQAAQLDRQRGEHHTPLFDERLFACRARLLVPCVKETKATLDALLREQKDQRLTTQRAEYLTEQLVAQFSAIQRELSTTTIRKNEIKHASHYRKPINVLYQELAQHQEWTRRLKEMVLEKQKELDTAPAFLRTQAQQALLATEQRLARCQAAMLKIENQITYREKNQ</sequence>
<dbReference type="EMBL" id="PDGH01000146">
    <property type="protein sequence ID" value="POB41970.1"/>
    <property type="molecule type" value="Genomic_DNA"/>
</dbReference>
<reference evidence="2 3" key="2">
    <citation type="journal article" date="2018" name="Front. Microbiol.">
        <title>Phylogeny of Vibrio vulnificus from the Analysis of the Core-Genome: Implications for Intra-Species Taxonomy.</title>
        <authorList>
            <person name="Roig F.J."/>
            <person name="Gonzalez-Candelas F."/>
            <person name="Sanjuan E."/>
            <person name="Fouz B."/>
            <person name="Feil E.J."/>
            <person name="Llorens C."/>
            <person name="Baker-Austin C."/>
            <person name="Oliver J.D."/>
            <person name="Danin-Poleg Y."/>
            <person name="Gibas C.J."/>
            <person name="Kashi Y."/>
            <person name="Gulig P.A."/>
            <person name="Morrison S.S."/>
            <person name="Amaro C."/>
        </authorList>
    </citation>
    <scope>NUCLEOTIDE SEQUENCE [LARGE SCALE GENOMIC DNA]</scope>
    <source>
        <strain evidence="2 3">CECT4608</strain>
    </source>
</reference>
<dbReference type="OMA" id="QHQEYER"/>
<evidence type="ECO:0000313" key="1">
    <source>
        <dbReference type="EMBL" id="AXX59297.1"/>
    </source>
</evidence>
<dbReference type="InterPro" id="IPR038338">
    <property type="entry name" value="PriC_sf"/>
</dbReference>
<evidence type="ECO:0000313" key="3">
    <source>
        <dbReference type="Proteomes" id="UP000237466"/>
    </source>
</evidence>
<proteinExistence type="predicted"/>
<reference evidence="1 4" key="1">
    <citation type="submission" date="2017-01" db="EMBL/GenBank/DDBJ databases">
        <title>Complete Genome Sequence of Vibrio vulnificus FORC_053.</title>
        <authorList>
            <consortium name="Food-borne Pathogen Omics Research Center"/>
            <person name="Chung H.Y."/>
            <person name="Na E.J."/>
            <person name="Song J.S."/>
            <person name="Kim H."/>
            <person name="Lee J.-H."/>
            <person name="Ryu S."/>
            <person name="Choi S.H."/>
        </authorList>
    </citation>
    <scope>NUCLEOTIDE SEQUENCE [LARGE SCALE GENOMIC DNA]</scope>
    <source>
        <strain evidence="1 4">FORC_053</strain>
    </source>
</reference>
<gene>
    <name evidence="2" type="ORF">CRN52_23585</name>
    <name evidence="1" type="ORF">FORC53_0958</name>
</gene>
<dbReference type="Proteomes" id="UP000237466">
    <property type="component" value="Unassembled WGS sequence"/>
</dbReference>
<dbReference type="EMBL" id="CP019290">
    <property type="protein sequence ID" value="AXX59297.1"/>
    <property type="molecule type" value="Genomic_DNA"/>
</dbReference>
<evidence type="ECO:0000313" key="4">
    <source>
        <dbReference type="Proteomes" id="UP000263418"/>
    </source>
</evidence>
<protein>
    <submittedName>
        <fullName evidence="2">Prepilin peptidase</fullName>
    </submittedName>
    <submittedName>
        <fullName evidence="1">Primosomal replication protein N prime prime</fullName>
    </submittedName>
</protein>
<dbReference type="InterPro" id="IPR010890">
    <property type="entry name" value="PriC"/>
</dbReference>
<dbReference type="RefSeq" id="WP_011150818.1">
    <property type="nucleotide sequence ID" value="NZ_CBCSFK010000029.1"/>
</dbReference>
<name>A0A2S3QVS1_VIBVL</name>
<dbReference type="Gene3D" id="1.20.1270.340">
    <property type="match status" value="1"/>
</dbReference>
<accession>A0A2S3QVS1</accession>
<dbReference type="AlphaFoldDB" id="A0A2S3QVS1"/>
<dbReference type="Pfam" id="PF07445">
    <property type="entry name" value="PriC"/>
    <property type="match status" value="1"/>
</dbReference>
<organism evidence="2 3">
    <name type="scientific">Vibrio vulnificus</name>
    <dbReference type="NCBI Taxonomy" id="672"/>
    <lineage>
        <taxon>Bacteria</taxon>
        <taxon>Pseudomonadati</taxon>
        <taxon>Pseudomonadota</taxon>
        <taxon>Gammaproteobacteria</taxon>
        <taxon>Vibrionales</taxon>
        <taxon>Vibrionaceae</taxon>
        <taxon>Vibrio</taxon>
    </lineage>
</organism>